<dbReference type="Proteomes" id="UP000321638">
    <property type="component" value="Unassembled WGS sequence"/>
</dbReference>
<dbReference type="Pfam" id="PF05656">
    <property type="entry name" value="DUF805"/>
    <property type="match status" value="1"/>
</dbReference>
<dbReference type="PANTHER" id="PTHR34980">
    <property type="entry name" value="INNER MEMBRANE PROTEIN-RELATED-RELATED"/>
    <property type="match status" value="1"/>
</dbReference>
<organism evidence="2 3">
    <name type="scientific">Vineibacter terrae</name>
    <dbReference type="NCBI Taxonomy" id="2586908"/>
    <lineage>
        <taxon>Bacteria</taxon>
        <taxon>Pseudomonadati</taxon>
        <taxon>Pseudomonadota</taxon>
        <taxon>Alphaproteobacteria</taxon>
        <taxon>Hyphomicrobiales</taxon>
        <taxon>Vineibacter</taxon>
    </lineage>
</organism>
<feature type="transmembrane region" description="Helical" evidence="1">
    <location>
        <begin position="129"/>
        <end position="148"/>
    </location>
</feature>
<sequence>MYYSERSLYLSEQHTWETAMSVADLFFSTKGRIGRGKWWAGVIALGVLNTAVTLILFKVLGWNMVSRIVYGAWSLAMLYPAYCVLAKRFQDRDERPILAQIAIAVAAVQVVLTVLALTNPFEPNMLGNVVSIVQGILGLVFLVMLGCLRGTVGDNRFGPDPLPAAPYGTQQPIPTK</sequence>
<keyword evidence="1" id="KW-0472">Membrane</keyword>
<feature type="transmembrane region" description="Helical" evidence="1">
    <location>
        <begin position="38"/>
        <end position="62"/>
    </location>
</feature>
<keyword evidence="3" id="KW-1185">Reference proteome</keyword>
<keyword evidence="1" id="KW-1133">Transmembrane helix</keyword>
<feature type="transmembrane region" description="Helical" evidence="1">
    <location>
        <begin position="97"/>
        <end position="117"/>
    </location>
</feature>
<keyword evidence="1" id="KW-0812">Transmembrane</keyword>
<accession>A0A5C8PLV0</accession>
<reference evidence="2 3" key="1">
    <citation type="submission" date="2019-06" db="EMBL/GenBank/DDBJ databases">
        <title>New taxonomy in bacterial strain CC-CFT640, isolated from vineyard.</title>
        <authorList>
            <person name="Lin S.-Y."/>
            <person name="Tsai C.-F."/>
            <person name="Young C.-C."/>
        </authorList>
    </citation>
    <scope>NUCLEOTIDE SEQUENCE [LARGE SCALE GENOMIC DNA]</scope>
    <source>
        <strain evidence="2 3">CC-CFT640</strain>
    </source>
</reference>
<evidence type="ECO:0000256" key="1">
    <source>
        <dbReference type="SAM" id="Phobius"/>
    </source>
</evidence>
<feature type="transmembrane region" description="Helical" evidence="1">
    <location>
        <begin position="68"/>
        <end position="85"/>
    </location>
</feature>
<gene>
    <name evidence="2" type="ORF">FHP25_17155</name>
</gene>
<dbReference type="OrthoDB" id="9812349at2"/>
<protein>
    <submittedName>
        <fullName evidence="2">DUF805 domain-containing protein</fullName>
    </submittedName>
</protein>
<evidence type="ECO:0000313" key="3">
    <source>
        <dbReference type="Proteomes" id="UP000321638"/>
    </source>
</evidence>
<dbReference type="GO" id="GO:0005886">
    <property type="term" value="C:plasma membrane"/>
    <property type="evidence" value="ECO:0007669"/>
    <property type="project" value="TreeGrafter"/>
</dbReference>
<proteinExistence type="predicted"/>
<comment type="caution">
    <text evidence="2">The sequence shown here is derived from an EMBL/GenBank/DDBJ whole genome shotgun (WGS) entry which is preliminary data.</text>
</comment>
<dbReference type="EMBL" id="VDUZ01000018">
    <property type="protein sequence ID" value="TXL74489.1"/>
    <property type="molecule type" value="Genomic_DNA"/>
</dbReference>
<dbReference type="AlphaFoldDB" id="A0A5C8PLV0"/>
<dbReference type="InterPro" id="IPR008523">
    <property type="entry name" value="DUF805"/>
</dbReference>
<name>A0A5C8PLV0_9HYPH</name>
<evidence type="ECO:0000313" key="2">
    <source>
        <dbReference type="EMBL" id="TXL74489.1"/>
    </source>
</evidence>